<comment type="caution">
    <text evidence="9">The sequence shown here is derived from an EMBL/GenBank/DDBJ whole genome shotgun (WGS) entry which is preliminary data.</text>
</comment>
<feature type="domain" description="PPIase FKBP-type" evidence="8">
    <location>
        <begin position="108"/>
        <end position="190"/>
    </location>
</feature>
<dbReference type="InterPro" id="IPR001179">
    <property type="entry name" value="PPIase_FKBP_dom"/>
</dbReference>
<comment type="catalytic activity">
    <reaction evidence="1 5 6">
        <text>[protein]-peptidylproline (omega=180) = [protein]-peptidylproline (omega=0)</text>
        <dbReference type="Rhea" id="RHEA:16237"/>
        <dbReference type="Rhea" id="RHEA-COMP:10747"/>
        <dbReference type="Rhea" id="RHEA-COMP:10748"/>
        <dbReference type="ChEBI" id="CHEBI:83833"/>
        <dbReference type="ChEBI" id="CHEBI:83834"/>
        <dbReference type="EC" id="5.2.1.8"/>
    </reaction>
</comment>
<dbReference type="EC" id="5.2.1.8" evidence="6"/>
<keyword evidence="4 5" id="KW-0413">Isomerase</keyword>
<gene>
    <name evidence="9" type="ORF">DL240_18360</name>
</gene>
<dbReference type="PANTHER" id="PTHR43811">
    <property type="entry name" value="FKBP-TYPE PEPTIDYL-PROLYL CIS-TRANS ISOMERASE FKPA"/>
    <property type="match status" value="1"/>
</dbReference>
<proteinExistence type="inferred from homology"/>
<evidence type="ECO:0000256" key="1">
    <source>
        <dbReference type="ARBA" id="ARBA00000971"/>
    </source>
</evidence>
<evidence type="ECO:0000313" key="10">
    <source>
        <dbReference type="Proteomes" id="UP000249169"/>
    </source>
</evidence>
<dbReference type="InterPro" id="IPR046357">
    <property type="entry name" value="PPIase_dom_sf"/>
</dbReference>
<feature type="compositionally biased region" description="Low complexity" evidence="7">
    <location>
        <begin position="69"/>
        <end position="84"/>
    </location>
</feature>
<reference evidence="9 10" key="1">
    <citation type="submission" date="2018-05" db="EMBL/GenBank/DDBJ databases">
        <title>Lujinxingia marina gen. nov. sp. nov., a new facultative anaerobic member of the class Deltaproteobacteria, and proposal of Lujinxingaceae fam. nov.</title>
        <authorList>
            <person name="Li C.-M."/>
        </authorList>
    </citation>
    <scope>NUCLEOTIDE SEQUENCE [LARGE SCALE GENOMIC DNA]</scope>
    <source>
        <strain evidence="9 10">B210</strain>
    </source>
</reference>
<evidence type="ECO:0000256" key="7">
    <source>
        <dbReference type="SAM" id="MobiDB-lite"/>
    </source>
</evidence>
<evidence type="ECO:0000256" key="2">
    <source>
        <dbReference type="ARBA" id="ARBA00006577"/>
    </source>
</evidence>
<evidence type="ECO:0000256" key="6">
    <source>
        <dbReference type="RuleBase" id="RU003915"/>
    </source>
</evidence>
<dbReference type="GO" id="GO:0003755">
    <property type="term" value="F:peptidyl-prolyl cis-trans isomerase activity"/>
    <property type="evidence" value="ECO:0007669"/>
    <property type="project" value="UniProtKB-UniRule"/>
</dbReference>
<evidence type="ECO:0000313" key="9">
    <source>
        <dbReference type="EMBL" id="RAL20182.1"/>
    </source>
</evidence>
<name>A0A328C4F1_9DELT</name>
<sequence>MESVLMLRRLTVWMPLLLIFLLACDSPQPAETTDNSAEAEAPQAEETPEAEAPEAEKAPEAEAPEANEDPLAAPADVAAPPADAEVTSSGLASKVLKPGSGTTHPTATSTVKAHYTGWTTDGKMFDSSVKRGQPLTMPLDRVIAGWTEGVQLMVEGEKRRFWIPQDLAYRGAPGAPAGMLVFDVELIEIVK</sequence>
<protein>
    <recommendedName>
        <fullName evidence="6">Peptidyl-prolyl cis-trans isomerase</fullName>
        <ecNumber evidence="6">5.2.1.8</ecNumber>
    </recommendedName>
</protein>
<evidence type="ECO:0000259" key="8">
    <source>
        <dbReference type="PROSITE" id="PS50059"/>
    </source>
</evidence>
<dbReference type="Pfam" id="PF00254">
    <property type="entry name" value="FKBP_C"/>
    <property type="match status" value="1"/>
</dbReference>
<evidence type="ECO:0000256" key="3">
    <source>
        <dbReference type="ARBA" id="ARBA00023110"/>
    </source>
</evidence>
<keyword evidence="10" id="KW-1185">Reference proteome</keyword>
<evidence type="ECO:0000256" key="5">
    <source>
        <dbReference type="PROSITE-ProRule" id="PRU00277"/>
    </source>
</evidence>
<dbReference type="PROSITE" id="PS50059">
    <property type="entry name" value="FKBP_PPIASE"/>
    <property type="match status" value="1"/>
</dbReference>
<dbReference type="SUPFAM" id="SSF54534">
    <property type="entry name" value="FKBP-like"/>
    <property type="match status" value="1"/>
</dbReference>
<organism evidence="9 10">
    <name type="scientific">Lujinxingia litoralis</name>
    <dbReference type="NCBI Taxonomy" id="2211119"/>
    <lineage>
        <taxon>Bacteria</taxon>
        <taxon>Deltaproteobacteria</taxon>
        <taxon>Bradymonadales</taxon>
        <taxon>Lujinxingiaceae</taxon>
        <taxon>Lujinxingia</taxon>
    </lineage>
</organism>
<comment type="similarity">
    <text evidence="2 6">Belongs to the FKBP-type PPIase family.</text>
</comment>
<keyword evidence="3 5" id="KW-0697">Rotamase</keyword>
<feature type="region of interest" description="Disordered" evidence="7">
    <location>
        <begin position="28"/>
        <end position="108"/>
    </location>
</feature>
<dbReference type="OrthoDB" id="9812109at2"/>
<accession>A0A328C4F1</accession>
<dbReference type="Proteomes" id="UP000249169">
    <property type="component" value="Unassembled WGS sequence"/>
</dbReference>
<dbReference type="AlphaFoldDB" id="A0A328C4F1"/>
<evidence type="ECO:0000256" key="4">
    <source>
        <dbReference type="ARBA" id="ARBA00023235"/>
    </source>
</evidence>
<dbReference type="PANTHER" id="PTHR43811:SF19">
    <property type="entry name" value="39 KDA FK506-BINDING NUCLEAR PROTEIN"/>
    <property type="match status" value="1"/>
</dbReference>
<dbReference type="Gene3D" id="3.10.50.40">
    <property type="match status" value="1"/>
</dbReference>
<dbReference type="EMBL" id="QHKO01000013">
    <property type="protein sequence ID" value="RAL20182.1"/>
    <property type="molecule type" value="Genomic_DNA"/>
</dbReference>